<name>L7VXI2_9BACT</name>
<evidence type="ECO:0000256" key="1">
    <source>
        <dbReference type="SAM" id="SignalP"/>
    </source>
</evidence>
<evidence type="ECO:0008006" key="3">
    <source>
        <dbReference type="Google" id="ProtNLM"/>
    </source>
</evidence>
<feature type="chain" id="PRO_5003985203" description="Asl1-like glycosyl hydrolase catalytic domain-containing protein" evidence="1">
    <location>
        <begin position="35"/>
        <end position="433"/>
    </location>
</feature>
<organism evidence="2">
    <name type="scientific">uncultured bacterium A1Q1_fos_2004</name>
    <dbReference type="NCBI Taxonomy" id="1256557"/>
    <lineage>
        <taxon>Bacteria</taxon>
        <taxon>environmental samples</taxon>
    </lineage>
</organism>
<dbReference type="SUPFAM" id="SSF51445">
    <property type="entry name" value="(Trans)glycosidases"/>
    <property type="match status" value="1"/>
</dbReference>
<evidence type="ECO:0000313" key="2">
    <source>
        <dbReference type="EMBL" id="AGC72334.1"/>
    </source>
</evidence>
<keyword evidence="1" id="KW-0732">Signal</keyword>
<protein>
    <recommendedName>
        <fullName evidence="3">Asl1-like glycosyl hydrolase catalytic domain-containing protein</fullName>
    </recommendedName>
</protein>
<reference evidence="2" key="1">
    <citation type="submission" date="2012-09" db="EMBL/GenBank/DDBJ databases">
        <title>Metagenomic Characterization of a Microbial Community in Wastewater Detects High Levels of Antibiotic Resistance.</title>
        <authorList>
            <person name="Abrams M."/>
            <person name="Caldwell A."/>
            <person name="Vandaei E."/>
            <person name="Lee W."/>
            <person name="Perrott J."/>
            <person name="Khan S.Y."/>
            <person name="Ta J."/>
            <person name="Romero D."/>
            <person name="Nguyen V."/>
            <person name="Pourmand N."/>
            <person name="Ouverney C.C."/>
        </authorList>
    </citation>
    <scope>NUCLEOTIDE SEQUENCE</scope>
</reference>
<sequence>MLRMIRYTPYLFTLALIVAVLVTSAMFSSWSARAQDTAVAPDSASAEATTGSAPAVSTAENAVYMPLIPNDYNFRLAPRMGFGTSTVPVTSVGDVRALNAGWYVDWIVNSNPVRPAGMEYMPMVRVHQKLACPFGTTADRKKCPYLQEYEYAPSASVIEAFAKANPGSTWLLGNEMDRLDWPGGRQDEMQPTLYPKFYHEVYTLIKAADPTAKVAIGGVIQATELRLKYLSKIWTTYQELYGTDMPVDVWNVHNFINAEFCHYENGELVCYGGAVPPDSTVLEGAYYGEDWLHIDHAVFDKQIRNMRQWMKERGQQQKPLLVTEYGVLYDKIGCRLPGANGTCNDPKWVNLEDPKVIHDFMLWTFDYFADTKDCNIGYAADDCRLVQRWAWFSLEDVGWQFNEHGALFGTNKQITEAGQLFRQYTTTNYDKLR</sequence>
<dbReference type="AlphaFoldDB" id="L7VXI2"/>
<dbReference type="Gene3D" id="3.20.20.80">
    <property type="entry name" value="Glycosidases"/>
    <property type="match status" value="1"/>
</dbReference>
<accession>L7VXI2</accession>
<feature type="signal peptide" evidence="1">
    <location>
        <begin position="1"/>
        <end position="34"/>
    </location>
</feature>
<proteinExistence type="predicted"/>
<dbReference type="EMBL" id="JX649899">
    <property type="protein sequence ID" value="AGC72334.1"/>
    <property type="molecule type" value="Genomic_DNA"/>
</dbReference>
<dbReference type="InterPro" id="IPR017853">
    <property type="entry name" value="GH"/>
</dbReference>